<dbReference type="CDD" id="cd04458">
    <property type="entry name" value="CSP_CDS"/>
    <property type="match status" value="1"/>
</dbReference>
<gene>
    <name evidence="8" type="ORF">SAMN02910417_01139</name>
</gene>
<dbReference type="InterPro" id="IPR012340">
    <property type="entry name" value="NA-bd_OB-fold"/>
</dbReference>
<dbReference type="SMART" id="SM00357">
    <property type="entry name" value="CSP"/>
    <property type="match status" value="1"/>
</dbReference>
<dbReference type="RefSeq" id="WP_090173140.1">
    <property type="nucleotide sequence ID" value="NZ_FMXR01000008.1"/>
</dbReference>
<evidence type="ECO:0000256" key="4">
    <source>
        <dbReference type="ARBA" id="ARBA00023125"/>
    </source>
</evidence>
<comment type="subcellular location">
    <subcellularLocation>
        <location evidence="1">Cytoplasm</location>
    </subcellularLocation>
</comment>
<evidence type="ECO:0000259" key="7">
    <source>
        <dbReference type="PROSITE" id="PS51857"/>
    </source>
</evidence>
<dbReference type="PRINTS" id="PR00050">
    <property type="entry name" value="COLDSHOCK"/>
</dbReference>
<reference evidence="8 9" key="1">
    <citation type="submission" date="2016-10" db="EMBL/GenBank/DDBJ databases">
        <authorList>
            <person name="de Groot N.N."/>
        </authorList>
    </citation>
    <scope>NUCLEOTIDE SEQUENCE [LARGE SCALE GENOMIC DNA]</scope>
    <source>
        <strain evidence="8 9">DSM 3217</strain>
    </source>
</reference>
<dbReference type="Pfam" id="PF00313">
    <property type="entry name" value="CSD"/>
    <property type="match status" value="1"/>
</dbReference>
<feature type="domain" description="CSD" evidence="7">
    <location>
        <begin position="1"/>
        <end position="65"/>
    </location>
</feature>
<dbReference type="InterPro" id="IPR011129">
    <property type="entry name" value="CSD"/>
</dbReference>
<evidence type="ECO:0000256" key="6">
    <source>
        <dbReference type="ARBA" id="ARBA00023163"/>
    </source>
</evidence>
<dbReference type="Gene3D" id="2.40.50.140">
    <property type="entry name" value="Nucleic acid-binding proteins"/>
    <property type="match status" value="1"/>
</dbReference>
<organism evidence="8 9">
    <name type="scientific">Eubacterium oxidoreducens</name>
    <dbReference type="NCBI Taxonomy" id="1732"/>
    <lineage>
        <taxon>Bacteria</taxon>
        <taxon>Bacillati</taxon>
        <taxon>Bacillota</taxon>
        <taxon>Clostridia</taxon>
        <taxon>Eubacteriales</taxon>
        <taxon>Eubacteriaceae</taxon>
        <taxon>Eubacterium</taxon>
    </lineage>
</organism>
<evidence type="ECO:0000313" key="8">
    <source>
        <dbReference type="EMBL" id="SDB15328.1"/>
    </source>
</evidence>
<dbReference type="PIRSF" id="PIRSF002599">
    <property type="entry name" value="Cold_shock_A"/>
    <property type="match status" value="1"/>
</dbReference>
<keyword evidence="3" id="KW-0805">Transcription regulation</keyword>
<dbReference type="InterPro" id="IPR002059">
    <property type="entry name" value="CSP_DNA-bd"/>
</dbReference>
<keyword evidence="6" id="KW-0804">Transcription</keyword>
<keyword evidence="4" id="KW-0238">DNA-binding</keyword>
<dbReference type="GO" id="GO:0003677">
    <property type="term" value="F:DNA binding"/>
    <property type="evidence" value="ECO:0007669"/>
    <property type="project" value="UniProtKB-KW"/>
</dbReference>
<dbReference type="OrthoDB" id="9805039at2"/>
<evidence type="ECO:0000256" key="3">
    <source>
        <dbReference type="ARBA" id="ARBA00023015"/>
    </source>
</evidence>
<keyword evidence="2" id="KW-0963">Cytoplasm</keyword>
<name>A0A1G6B3U3_EUBOX</name>
<evidence type="ECO:0000313" key="9">
    <source>
        <dbReference type="Proteomes" id="UP000199228"/>
    </source>
</evidence>
<proteinExistence type="predicted"/>
<keyword evidence="5" id="KW-0010">Activator</keyword>
<dbReference type="Proteomes" id="UP000199228">
    <property type="component" value="Unassembled WGS sequence"/>
</dbReference>
<dbReference type="InterPro" id="IPR012156">
    <property type="entry name" value="Cold_shock_CspA"/>
</dbReference>
<protein>
    <submittedName>
        <fullName evidence="8">Cold shock protein (Beta-ribbon, CspA family)</fullName>
    </submittedName>
</protein>
<keyword evidence="9" id="KW-1185">Reference proteome</keyword>
<sequence>MRGTVKWYNAGRGYGFIAGENGTEYFAHHSNIKAEGFRRLRQGHKVEFDVGKDEKGRELAESIVEF</sequence>
<dbReference type="GO" id="GO:0005737">
    <property type="term" value="C:cytoplasm"/>
    <property type="evidence" value="ECO:0007669"/>
    <property type="project" value="UniProtKB-SubCell"/>
</dbReference>
<dbReference type="EMBL" id="FMXR01000008">
    <property type="protein sequence ID" value="SDB15328.1"/>
    <property type="molecule type" value="Genomic_DNA"/>
</dbReference>
<evidence type="ECO:0000256" key="1">
    <source>
        <dbReference type="ARBA" id="ARBA00004496"/>
    </source>
</evidence>
<dbReference type="SUPFAM" id="SSF50249">
    <property type="entry name" value="Nucleic acid-binding proteins"/>
    <property type="match status" value="1"/>
</dbReference>
<accession>A0A1G6B3U3</accession>
<evidence type="ECO:0000256" key="5">
    <source>
        <dbReference type="ARBA" id="ARBA00023159"/>
    </source>
</evidence>
<dbReference type="STRING" id="1732.SAMN02910417_01139"/>
<evidence type="ECO:0000256" key="2">
    <source>
        <dbReference type="ARBA" id="ARBA00022490"/>
    </source>
</evidence>
<dbReference type="PANTHER" id="PTHR46565">
    <property type="entry name" value="COLD SHOCK DOMAIN PROTEIN 2"/>
    <property type="match status" value="1"/>
</dbReference>
<dbReference type="PROSITE" id="PS51857">
    <property type="entry name" value="CSD_2"/>
    <property type="match status" value="1"/>
</dbReference>
<dbReference type="PANTHER" id="PTHR46565:SF20">
    <property type="entry name" value="COLD SHOCK DOMAIN-CONTAINING PROTEIN 4"/>
    <property type="match status" value="1"/>
</dbReference>
<dbReference type="AlphaFoldDB" id="A0A1G6B3U3"/>